<dbReference type="OrthoDB" id="8220622at2"/>
<evidence type="ECO:0000313" key="4">
    <source>
        <dbReference type="EMBL" id="CCI54064.1"/>
    </source>
</evidence>
<dbReference type="AlphaFoldDB" id="A0A077MBS8"/>
<dbReference type="GO" id="GO:0003700">
    <property type="term" value="F:DNA-binding transcription factor activity"/>
    <property type="evidence" value="ECO:0007669"/>
    <property type="project" value="TreeGrafter"/>
</dbReference>
<dbReference type="GO" id="GO:0000976">
    <property type="term" value="F:transcription cis-regulatory region binding"/>
    <property type="evidence" value="ECO:0007669"/>
    <property type="project" value="TreeGrafter"/>
</dbReference>
<dbReference type="InterPro" id="IPR009057">
    <property type="entry name" value="Homeodomain-like_sf"/>
</dbReference>
<gene>
    <name evidence="4" type="ORF">BN13_570014</name>
</gene>
<organism evidence="4 5">
    <name type="scientific">Nostocoides jenkinsii Ben 74</name>
    <dbReference type="NCBI Taxonomy" id="1193518"/>
    <lineage>
        <taxon>Bacteria</taxon>
        <taxon>Bacillati</taxon>
        <taxon>Actinomycetota</taxon>
        <taxon>Actinomycetes</taxon>
        <taxon>Micrococcales</taxon>
        <taxon>Intrasporangiaceae</taxon>
        <taxon>Nostocoides</taxon>
    </lineage>
</organism>
<dbReference type="STRING" id="1193518.BN13_570014"/>
<feature type="domain" description="HTH tetR-type" evidence="3">
    <location>
        <begin position="16"/>
        <end position="76"/>
    </location>
</feature>
<dbReference type="Gene3D" id="1.10.357.10">
    <property type="entry name" value="Tetracycline Repressor, domain 2"/>
    <property type="match status" value="1"/>
</dbReference>
<protein>
    <submittedName>
        <fullName evidence="4">TetR/AcrR family transcriptional regulator</fullName>
    </submittedName>
</protein>
<dbReference type="PANTHER" id="PTHR30055">
    <property type="entry name" value="HTH-TYPE TRANSCRIPTIONAL REGULATOR RUTR"/>
    <property type="match status" value="1"/>
</dbReference>
<dbReference type="SUPFAM" id="SSF46689">
    <property type="entry name" value="Homeodomain-like"/>
    <property type="match status" value="1"/>
</dbReference>
<feature type="DNA-binding region" description="H-T-H motif" evidence="2">
    <location>
        <begin position="39"/>
        <end position="58"/>
    </location>
</feature>
<dbReference type="PROSITE" id="PS50977">
    <property type="entry name" value="HTH_TETR_2"/>
    <property type="match status" value="1"/>
</dbReference>
<dbReference type="RefSeq" id="WP_048546495.1">
    <property type="nucleotide sequence ID" value="NZ_HF571038.1"/>
</dbReference>
<dbReference type="InterPro" id="IPR001647">
    <property type="entry name" value="HTH_TetR"/>
</dbReference>
<keyword evidence="1 2" id="KW-0238">DNA-binding</keyword>
<dbReference type="Pfam" id="PF00440">
    <property type="entry name" value="TetR_N"/>
    <property type="match status" value="1"/>
</dbReference>
<evidence type="ECO:0000256" key="2">
    <source>
        <dbReference type="PROSITE-ProRule" id="PRU00335"/>
    </source>
</evidence>
<dbReference type="Proteomes" id="UP000035720">
    <property type="component" value="Unassembled WGS sequence"/>
</dbReference>
<sequence length="205" mass="23113">MTVKQGATRTRDRKSLERRDQLAESALKTLGEFGYAHTSLRDIAANSEFSHGVVHYYFADKTELITYCVRYYKAQCATRYDAIVASATTAEELRLGFADKLCETLVEDSSMHRLWYDMRTQAMFDPALQPDVLMIDSTLEEMIWRVLSRYAALSGQSLTIDSPTAYAMLDGVFERALLHHLAADGECVEWLRSRALGLLPTLLGA</sequence>
<dbReference type="EMBL" id="CAJC01000169">
    <property type="protein sequence ID" value="CCI54064.1"/>
    <property type="molecule type" value="Genomic_DNA"/>
</dbReference>
<proteinExistence type="predicted"/>
<dbReference type="InterPro" id="IPR050109">
    <property type="entry name" value="HTH-type_TetR-like_transc_reg"/>
</dbReference>
<evidence type="ECO:0000256" key="1">
    <source>
        <dbReference type="ARBA" id="ARBA00023125"/>
    </source>
</evidence>
<evidence type="ECO:0000313" key="5">
    <source>
        <dbReference type="Proteomes" id="UP000035720"/>
    </source>
</evidence>
<comment type="caution">
    <text evidence="4">The sequence shown here is derived from an EMBL/GenBank/DDBJ whole genome shotgun (WGS) entry which is preliminary data.</text>
</comment>
<name>A0A077MBS8_9MICO</name>
<evidence type="ECO:0000259" key="3">
    <source>
        <dbReference type="PROSITE" id="PS50977"/>
    </source>
</evidence>
<reference evidence="4 5" key="1">
    <citation type="journal article" date="2013" name="ISME J.">
        <title>A metabolic model for members of the genus Tetrasphaera involved in enhanced biological phosphorus removal.</title>
        <authorList>
            <person name="Kristiansen R."/>
            <person name="Nguyen H.T.T."/>
            <person name="Saunders A.M."/>
            <person name="Nielsen J.L."/>
            <person name="Wimmer R."/>
            <person name="Le V.Q."/>
            <person name="McIlroy S.J."/>
            <person name="Petrovski S."/>
            <person name="Seviour R.J."/>
            <person name="Calteau A."/>
            <person name="Nielsen K.L."/>
            <person name="Nielsen P.H."/>
        </authorList>
    </citation>
    <scope>NUCLEOTIDE SEQUENCE [LARGE SCALE GENOMIC DNA]</scope>
    <source>
        <strain evidence="4 5">Ben 74</strain>
    </source>
</reference>
<keyword evidence="5" id="KW-1185">Reference proteome</keyword>
<dbReference type="PANTHER" id="PTHR30055:SF226">
    <property type="entry name" value="HTH-TYPE TRANSCRIPTIONAL REGULATOR PKSA"/>
    <property type="match status" value="1"/>
</dbReference>
<accession>A0A077MBS8</accession>